<feature type="compositionally biased region" description="Acidic residues" evidence="1">
    <location>
        <begin position="1"/>
        <end position="19"/>
    </location>
</feature>
<organism evidence="2">
    <name type="scientific">Arundo donax</name>
    <name type="common">Giant reed</name>
    <name type="synonym">Donax arundinaceus</name>
    <dbReference type="NCBI Taxonomy" id="35708"/>
    <lineage>
        <taxon>Eukaryota</taxon>
        <taxon>Viridiplantae</taxon>
        <taxon>Streptophyta</taxon>
        <taxon>Embryophyta</taxon>
        <taxon>Tracheophyta</taxon>
        <taxon>Spermatophyta</taxon>
        <taxon>Magnoliopsida</taxon>
        <taxon>Liliopsida</taxon>
        <taxon>Poales</taxon>
        <taxon>Poaceae</taxon>
        <taxon>PACMAD clade</taxon>
        <taxon>Arundinoideae</taxon>
        <taxon>Arundineae</taxon>
        <taxon>Arundo</taxon>
    </lineage>
</organism>
<reference evidence="2" key="1">
    <citation type="submission" date="2014-09" db="EMBL/GenBank/DDBJ databases">
        <authorList>
            <person name="Magalhaes I.L.F."/>
            <person name="Oliveira U."/>
            <person name="Santos F.R."/>
            <person name="Vidigal T.H.D.A."/>
            <person name="Brescovit A.D."/>
            <person name="Santos A.J."/>
        </authorList>
    </citation>
    <scope>NUCLEOTIDE SEQUENCE</scope>
    <source>
        <tissue evidence="2">Shoot tissue taken approximately 20 cm above the soil surface</tissue>
    </source>
</reference>
<accession>A0A0A9FYA7</accession>
<dbReference type="AlphaFoldDB" id="A0A0A9FYA7"/>
<feature type="compositionally biased region" description="Acidic residues" evidence="1">
    <location>
        <begin position="88"/>
        <end position="99"/>
    </location>
</feature>
<evidence type="ECO:0000313" key="2">
    <source>
        <dbReference type="EMBL" id="JAE15291.1"/>
    </source>
</evidence>
<evidence type="ECO:0000256" key="1">
    <source>
        <dbReference type="SAM" id="MobiDB-lite"/>
    </source>
</evidence>
<feature type="compositionally biased region" description="Polar residues" evidence="1">
    <location>
        <begin position="51"/>
        <end position="60"/>
    </location>
</feature>
<feature type="compositionally biased region" description="Basic and acidic residues" evidence="1">
    <location>
        <begin position="36"/>
        <end position="50"/>
    </location>
</feature>
<feature type="compositionally biased region" description="Polar residues" evidence="1">
    <location>
        <begin position="75"/>
        <end position="84"/>
    </location>
</feature>
<feature type="compositionally biased region" description="Basic and acidic residues" evidence="1">
    <location>
        <begin position="129"/>
        <end position="145"/>
    </location>
</feature>
<feature type="region of interest" description="Disordered" evidence="1">
    <location>
        <begin position="1"/>
        <end position="151"/>
    </location>
</feature>
<protein>
    <submittedName>
        <fullName evidence="2">Uncharacterized protein</fullName>
    </submittedName>
</protein>
<proteinExistence type="predicted"/>
<name>A0A0A9FYA7_ARUDO</name>
<sequence length="151" mass="16955">MRRWDDDSEVEASGEDWDSGDDRDNVRGFGNDIDGPGEHPPRFQRTRNEKSGSSLRQNSIPGGFRGSGRIPRNSAAPSDSSMFRDSNGDELDTEDDELWGSDYKGEETNLTAPKANFSNYHSSSEESDDNWKHGDWTGKTKKNTDESWDSD</sequence>
<feature type="compositionally biased region" description="Polar residues" evidence="1">
    <location>
        <begin position="108"/>
        <end position="122"/>
    </location>
</feature>
<reference evidence="2" key="2">
    <citation type="journal article" date="2015" name="Data Brief">
        <title>Shoot transcriptome of the giant reed, Arundo donax.</title>
        <authorList>
            <person name="Barrero R.A."/>
            <person name="Guerrero F.D."/>
            <person name="Moolhuijzen P."/>
            <person name="Goolsby J.A."/>
            <person name="Tidwell J."/>
            <person name="Bellgard S.E."/>
            <person name="Bellgard M.I."/>
        </authorList>
    </citation>
    <scope>NUCLEOTIDE SEQUENCE</scope>
    <source>
        <tissue evidence="2">Shoot tissue taken approximately 20 cm above the soil surface</tissue>
    </source>
</reference>
<dbReference type="EMBL" id="GBRH01182605">
    <property type="protein sequence ID" value="JAE15291.1"/>
    <property type="molecule type" value="Transcribed_RNA"/>
</dbReference>